<organism evidence="1 2">
    <name type="scientific">Demequina litorisediminis</name>
    <dbReference type="NCBI Taxonomy" id="1849022"/>
    <lineage>
        <taxon>Bacteria</taxon>
        <taxon>Bacillati</taxon>
        <taxon>Actinomycetota</taxon>
        <taxon>Actinomycetes</taxon>
        <taxon>Micrococcales</taxon>
        <taxon>Demequinaceae</taxon>
        <taxon>Demequina</taxon>
    </lineage>
</organism>
<evidence type="ECO:0008006" key="3">
    <source>
        <dbReference type="Google" id="ProtNLM"/>
    </source>
</evidence>
<sequence length="97" mass="10218">MIDVVMAIVLALVVATDTDEDYLGGTRGQTGDSSVTVDGAISSTSGDTSMATASGTEDRFIRHDLCLDWIEIHGSIRITNLSFVGSIPDCIQGLGFH</sequence>
<proteinExistence type="predicted"/>
<dbReference type="RefSeq" id="WP_284328841.1">
    <property type="nucleotide sequence ID" value="NZ_BSUN01000001.1"/>
</dbReference>
<name>A0ABQ6IHX2_9MICO</name>
<protein>
    <recommendedName>
        <fullName evidence="3">Secreted protein</fullName>
    </recommendedName>
</protein>
<dbReference type="EMBL" id="BSUN01000001">
    <property type="protein sequence ID" value="GMA36915.1"/>
    <property type="molecule type" value="Genomic_DNA"/>
</dbReference>
<gene>
    <name evidence="1" type="ORF">GCM10025876_31190</name>
</gene>
<dbReference type="Proteomes" id="UP001157125">
    <property type="component" value="Unassembled WGS sequence"/>
</dbReference>
<evidence type="ECO:0000313" key="1">
    <source>
        <dbReference type="EMBL" id="GMA36915.1"/>
    </source>
</evidence>
<comment type="caution">
    <text evidence="1">The sequence shown here is derived from an EMBL/GenBank/DDBJ whole genome shotgun (WGS) entry which is preliminary data.</text>
</comment>
<accession>A0ABQ6IHX2</accession>
<reference evidence="2" key="1">
    <citation type="journal article" date="2019" name="Int. J. Syst. Evol. Microbiol.">
        <title>The Global Catalogue of Microorganisms (GCM) 10K type strain sequencing project: providing services to taxonomists for standard genome sequencing and annotation.</title>
        <authorList>
            <consortium name="The Broad Institute Genomics Platform"/>
            <consortium name="The Broad Institute Genome Sequencing Center for Infectious Disease"/>
            <person name="Wu L."/>
            <person name="Ma J."/>
        </authorList>
    </citation>
    <scope>NUCLEOTIDE SEQUENCE [LARGE SCALE GENOMIC DNA]</scope>
    <source>
        <strain evidence="2">NBRC 112299</strain>
    </source>
</reference>
<keyword evidence="2" id="KW-1185">Reference proteome</keyword>
<evidence type="ECO:0000313" key="2">
    <source>
        <dbReference type="Proteomes" id="UP001157125"/>
    </source>
</evidence>